<reference evidence="2" key="2">
    <citation type="journal article" date="2023" name="Microbiol Resour">
        <title>Decontamination and Annotation of the Draft Genome Sequence of the Oomycete Lagenidium giganteum ARSEF 373.</title>
        <authorList>
            <person name="Morgan W.R."/>
            <person name="Tartar A."/>
        </authorList>
    </citation>
    <scope>NUCLEOTIDE SEQUENCE</scope>
    <source>
        <strain evidence="2">ARSEF 373</strain>
    </source>
</reference>
<comment type="caution">
    <text evidence="2">The sequence shown here is derived from an EMBL/GenBank/DDBJ whole genome shotgun (WGS) entry which is preliminary data.</text>
</comment>
<evidence type="ECO:0000256" key="1">
    <source>
        <dbReference type="SAM" id="MobiDB-lite"/>
    </source>
</evidence>
<organism evidence="2 3">
    <name type="scientific">Lagenidium giganteum</name>
    <dbReference type="NCBI Taxonomy" id="4803"/>
    <lineage>
        <taxon>Eukaryota</taxon>
        <taxon>Sar</taxon>
        <taxon>Stramenopiles</taxon>
        <taxon>Oomycota</taxon>
        <taxon>Peronosporomycetes</taxon>
        <taxon>Pythiales</taxon>
        <taxon>Pythiaceae</taxon>
    </lineage>
</organism>
<feature type="region of interest" description="Disordered" evidence="1">
    <location>
        <begin position="1"/>
        <end position="60"/>
    </location>
</feature>
<proteinExistence type="predicted"/>
<accession>A0AAV2ZH37</accession>
<feature type="compositionally biased region" description="Low complexity" evidence="1">
    <location>
        <begin position="8"/>
        <end position="23"/>
    </location>
</feature>
<dbReference type="AlphaFoldDB" id="A0AAV2ZH37"/>
<dbReference type="EMBL" id="DAKRPA010000002">
    <property type="protein sequence ID" value="DBA05191.1"/>
    <property type="molecule type" value="Genomic_DNA"/>
</dbReference>
<name>A0AAV2ZH37_9STRA</name>
<gene>
    <name evidence="2" type="ORF">N0F65_005041</name>
</gene>
<keyword evidence="3" id="KW-1185">Reference proteome</keyword>
<feature type="compositionally biased region" description="Low complexity" evidence="1">
    <location>
        <begin position="35"/>
        <end position="45"/>
    </location>
</feature>
<reference evidence="2" key="1">
    <citation type="submission" date="2022-11" db="EMBL/GenBank/DDBJ databases">
        <authorList>
            <person name="Morgan W.R."/>
            <person name="Tartar A."/>
        </authorList>
    </citation>
    <scope>NUCLEOTIDE SEQUENCE</scope>
    <source>
        <strain evidence="2">ARSEF 373</strain>
    </source>
</reference>
<protein>
    <submittedName>
        <fullName evidence="2">Uncharacterized protein</fullName>
    </submittedName>
</protein>
<evidence type="ECO:0000313" key="2">
    <source>
        <dbReference type="EMBL" id="DBA05191.1"/>
    </source>
</evidence>
<sequence length="290" mass="31533">MPPRRKATTTAAKASTTRVVTTRRASKKVVDSGDASTRAATTTKRAASKKGAKTTTSRGKNANAVAAKLTKISAFPAEFECTSGELLWGQVNTVLQGAASDSVDTTTGPKERLTGGTILQHNFSYRVAAKQGRWVVDEVAVGNCPAFVCYHEDADARDLVRRAANVGISNMQTHEDKRVVYVNRYDWVERDFGELIGGRCLLMDADSCDLFVSALKRKSTRLEQRTYALTNASTSSTFGVHLSNDDIEYELGWMIFDDDSEELVGFVYDCSYSALSVENCGEITVAGVPI</sequence>
<evidence type="ECO:0000313" key="3">
    <source>
        <dbReference type="Proteomes" id="UP001146120"/>
    </source>
</evidence>
<dbReference type="Proteomes" id="UP001146120">
    <property type="component" value="Unassembled WGS sequence"/>
</dbReference>